<dbReference type="RefSeq" id="WP_207354497.1">
    <property type="nucleotide sequence ID" value="NZ_CP071503.1"/>
</dbReference>
<reference evidence="2 3" key="1">
    <citation type="submission" date="2021-03" db="EMBL/GenBank/DDBJ databases">
        <title>Novel species identification of genus Shewanella.</title>
        <authorList>
            <person name="Liu G."/>
            <person name="Zhang Q."/>
        </authorList>
    </citation>
    <scope>NUCLEOTIDE SEQUENCE [LARGE SCALE GENOMIC DNA]</scope>
    <source>
        <strain evidence="2 3">FJAT-51800</strain>
    </source>
</reference>
<dbReference type="InterPro" id="IPR052516">
    <property type="entry name" value="N-heterocyclic_Hydroxylase"/>
</dbReference>
<sequence>MKSFTSSLTDAEFAELTHAQPVNVSRRQFLLSSAGLAAGALVLSVGLPLRQARAAEAKPMAAGTRVPAFLQITPDNRILLQSPFVEGGQGIFTAMAQIVGEELDADPASFIVENAPTGPDFKVMIAGPGRITGGSMSVRFSYPVMRKLGALARQMLLQAAAAEWKVAIDELATEPGKVVHGKTQRSLSYGELAIKALDLAVPDPDSVSLKDPKDFRWIGKGVARVDVYEKSTGKAEYTIDIKADGMLHAAVQHAPRLGMTAAKILNQAQVEAMYGVHSVHILAGAGAVAVVAEHWWNAKRAVEAVQVEWLAAQGAEQNNIRHMPADFSSEAFSELLAKRTEPGDDAETKGEAVKLLNSASPEALISATYRTQYVHHAQLEPPSALAQFHPDGSLEVWLPNQAPDMFLADIAKRSGLTADKVTLHSPILGGFFGRHFLYPAASPYPQAIELAKAVGKPVKVIWSREEEFLRDPLRPMAAVRLRAEIKDNKPVALEAISSCEGPSEGIYGRDPNKVDGTAVEGLSGKSYAIPNVRIARDYVKNPTMLAYWRSVGNSMNDFVYECFLDEMADKAGVDPYQFRKQLLQDNPRLSHLLEVVVASAGGWQRGPFTAEDGTKRARGIAMASPFGTEAAAIAEVSIEHGQVRVHHVWEAVDPGSIVNPAIIEAQVNSAVALGLSQVLMEEVVYKKGKPLARNYDMYPILRPDEMAKVHVSIVESGAKMGGIGEPGLPAIPPAVVNAVSQLLGRRIRTMPLSRSSLED</sequence>
<dbReference type="PANTHER" id="PTHR47495">
    <property type="entry name" value="ALDEHYDE DEHYDROGENASE"/>
    <property type="match status" value="1"/>
</dbReference>
<dbReference type="InterPro" id="IPR008274">
    <property type="entry name" value="AldOxase/xan_DH_MoCoBD1"/>
</dbReference>
<proteinExistence type="predicted"/>
<dbReference type="SMART" id="SM01008">
    <property type="entry name" value="Ald_Xan_dh_C"/>
    <property type="match status" value="1"/>
</dbReference>
<dbReference type="Gene3D" id="3.90.1170.50">
    <property type="entry name" value="Aldehyde oxidase/xanthine dehydrogenase, a/b hammerhead"/>
    <property type="match status" value="1"/>
</dbReference>
<dbReference type="PIRSF" id="PIRSF036389">
    <property type="entry name" value="IOR_B"/>
    <property type="match status" value="1"/>
</dbReference>
<name>A0ABX7QPF1_9GAMM</name>
<dbReference type="InterPro" id="IPR046867">
    <property type="entry name" value="AldOxase/xan_DH_MoCoBD2"/>
</dbReference>
<accession>A0ABX7QPF1</accession>
<feature type="domain" description="Aldehyde oxidase/xanthine dehydrogenase a/b hammerhead" evidence="1">
    <location>
        <begin position="232"/>
        <end position="313"/>
    </location>
</feature>
<dbReference type="Gene3D" id="3.30.365.10">
    <property type="entry name" value="Aldehyde oxidase/xanthine dehydrogenase, molybdopterin binding domain"/>
    <property type="match status" value="4"/>
</dbReference>
<dbReference type="EMBL" id="CP071503">
    <property type="protein sequence ID" value="QSX33264.1"/>
    <property type="molecule type" value="Genomic_DNA"/>
</dbReference>
<dbReference type="InterPro" id="IPR012368">
    <property type="entry name" value="OxRdtase_Mopterin-bd_su_IorB"/>
</dbReference>
<dbReference type="Pfam" id="PF02738">
    <property type="entry name" value="MoCoBD_1"/>
    <property type="match status" value="1"/>
</dbReference>
<evidence type="ECO:0000259" key="1">
    <source>
        <dbReference type="SMART" id="SM01008"/>
    </source>
</evidence>
<dbReference type="Proteomes" id="UP000662770">
    <property type="component" value="Chromosome"/>
</dbReference>
<dbReference type="Pfam" id="PF20256">
    <property type="entry name" value="MoCoBD_2"/>
    <property type="match status" value="2"/>
</dbReference>
<dbReference type="InterPro" id="IPR037165">
    <property type="entry name" value="AldOxase/xan_DH_Mopterin-bd_sf"/>
</dbReference>
<gene>
    <name evidence="2" type="ORF">JYB87_16295</name>
</gene>
<dbReference type="PROSITE" id="PS51318">
    <property type="entry name" value="TAT"/>
    <property type="match status" value="1"/>
</dbReference>
<keyword evidence="3" id="KW-1185">Reference proteome</keyword>
<dbReference type="SUPFAM" id="SSF56003">
    <property type="entry name" value="Molybdenum cofactor-binding domain"/>
    <property type="match status" value="2"/>
</dbReference>
<dbReference type="PANTHER" id="PTHR47495:SF1">
    <property type="entry name" value="BLL3820 PROTEIN"/>
    <property type="match status" value="1"/>
</dbReference>
<dbReference type="InterPro" id="IPR000674">
    <property type="entry name" value="Ald_Oxase/Xan_DH_a/b"/>
</dbReference>
<organism evidence="2 3">
    <name type="scientific">Shewanella avicenniae</name>
    <dbReference type="NCBI Taxonomy" id="2814294"/>
    <lineage>
        <taxon>Bacteria</taxon>
        <taxon>Pseudomonadati</taxon>
        <taxon>Pseudomonadota</taxon>
        <taxon>Gammaproteobacteria</taxon>
        <taxon>Alteromonadales</taxon>
        <taxon>Shewanellaceae</taxon>
        <taxon>Shewanella</taxon>
    </lineage>
</organism>
<evidence type="ECO:0000313" key="3">
    <source>
        <dbReference type="Proteomes" id="UP000662770"/>
    </source>
</evidence>
<evidence type="ECO:0000313" key="2">
    <source>
        <dbReference type="EMBL" id="QSX33264.1"/>
    </source>
</evidence>
<dbReference type="InterPro" id="IPR006311">
    <property type="entry name" value="TAT_signal"/>
</dbReference>
<protein>
    <submittedName>
        <fullName evidence="2">Xanthine dehydrogenase family protein molybdopterin-binding subunit</fullName>
    </submittedName>
</protein>